<dbReference type="EMBL" id="GBRH01218667">
    <property type="protein sequence ID" value="JAD79228.1"/>
    <property type="molecule type" value="Transcribed_RNA"/>
</dbReference>
<proteinExistence type="predicted"/>
<sequence length="52" mass="6005">MTVVQVQTQGDLHCCLLVVFVDDQKHQKMPSHHRSLMEHFSLVQEQAVVPLH</sequence>
<organism evidence="1">
    <name type="scientific">Arundo donax</name>
    <name type="common">Giant reed</name>
    <name type="synonym">Donax arundinaceus</name>
    <dbReference type="NCBI Taxonomy" id="35708"/>
    <lineage>
        <taxon>Eukaryota</taxon>
        <taxon>Viridiplantae</taxon>
        <taxon>Streptophyta</taxon>
        <taxon>Embryophyta</taxon>
        <taxon>Tracheophyta</taxon>
        <taxon>Spermatophyta</taxon>
        <taxon>Magnoliopsida</taxon>
        <taxon>Liliopsida</taxon>
        <taxon>Poales</taxon>
        <taxon>Poaceae</taxon>
        <taxon>PACMAD clade</taxon>
        <taxon>Arundinoideae</taxon>
        <taxon>Arundineae</taxon>
        <taxon>Arundo</taxon>
    </lineage>
</organism>
<evidence type="ECO:0000313" key="1">
    <source>
        <dbReference type="EMBL" id="JAD79228.1"/>
    </source>
</evidence>
<dbReference type="AlphaFoldDB" id="A0A0A9CXT0"/>
<reference evidence="1" key="2">
    <citation type="journal article" date="2015" name="Data Brief">
        <title>Shoot transcriptome of the giant reed, Arundo donax.</title>
        <authorList>
            <person name="Barrero R.A."/>
            <person name="Guerrero F.D."/>
            <person name="Moolhuijzen P."/>
            <person name="Goolsby J.A."/>
            <person name="Tidwell J."/>
            <person name="Bellgard S.E."/>
            <person name="Bellgard M.I."/>
        </authorList>
    </citation>
    <scope>NUCLEOTIDE SEQUENCE</scope>
    <source>
        <tissue evidence="1">Shoot tissue taken approximately 20 cm above the soil surface</tissue>
    </source>
</reference>
<protein>
    <submittedName>
        <fullName evidence="1">Uncharacterized protein</fullName>
    </submittedName>
</protein>
<accession>A0A0A9CXT0</accession>
<name>A0A0A9CXT0_ARUDO</name>
<reference evidence="1" key="1">
    <citation type="submission" date="2014-09" db="EMBL/GenBank/DDBJ databases">
        <authorList>
            <person name="Magalhaes I.L.F."/>
            <person name="Oliveira U."/>
            <person name="Santos F.R."/>
            <person name="Vidigal T.H.D.A."/>
            <person name="Brescovit A.D."/>
            <person name="Santos A.J."/>
        </authorList>
    </citation>
    <scope>NUCLEOTIDE SEQUENCE</scope>
    <source>
        <tissue evidence="1">Shoot tissue taken approximately 20 cm above the soil surface</tissue>
    </source>
</reference>